<dbReference type="Proteomes" id="UP000287872">
    <property type="component" value="Unassembled WGS sequence"/>
</dbReference>
<dbReference type="RefSeq" id="WP_125003205.1">
    <property type="nucleotide sequence ID" value="NZ_BHYK01000017.1"/>
</dbReference>
<sequence length="173" mass="20128">MMERINLSDFRAVSKFSITGGVFKKVERKLENKELEFFGINQDNLKVLTEKKMSDDNMEFLFALIPIISNVDCDIDFKQFEGLCKTPSPQFADYITLLMQHFKELYTTASKLNNLETEVTNTMKEIGVELPVPKAIKSKEEQVEELYSELENCKEDKAKRREIIKQISELENE</sequence>
<evidence type="ECO:0000313" key="2">
    <source>
        <dbReference type="EMBL" id="GCD11410.1"/>
    </source>
</evidence>
<comment type="caution">
    <text evidence="2">The sequence shown here is derived from an EMBL/GenBank/DDBJ whole genome shotgun (WGS) entry which is preliminary data.</text>
</comment>
<reference evidence="2 3" key="1">
    <citation type="submission" date="2018-11" db="EMBL/GenBank/DDBJ databases">
        <title>Genome sequencing and assembly of Clostridium tagluense strain A121.</title>
        <authorList>
            <person name="Murakami T."/>
            <person name="Segawa T."/>
            <person name="Shcherbakova V.A."/>
            <person name="Mori H."/>
            <person name="Yoshimura Y."/>
        </authorList>
    </citation>
    <scope>NUCLEOTIDE SEQUENCE [LARGE SCALE GENOMIC DNA]</scope>
    <source>
        <strain evidence="2 3">A121</strain>
    </source>
</reference>
<feature type="coiled-coil region" evidence="1">
    <location>
        <begin position="136"/>
        <end position="173"/>
    </location>
</feature>
<organism evidence="2 3">
    <name type="scientific">Clostridium tagluense</name>
    <dbReference type="NCBI Taxonomy" id="360422"/>
    <lineage>
        <taxon>Bacteria</taxon>
        <taxon>Bacillati</taxon>
        <taxon>Bacillota</taxon>
        <taxon>Clostridia</taxon>
        <taxon>Eubacteriales</taxon>
        <taxon>Clostridiaceae</taxon>
        <taxon>Clostridium</taxon>
    </lineage>
</organism>
<keyword evidence="3" id="KW-1185">Reference proteome</keyword>
<keyword evidence="1" id="KW-0175">Coiled coil</keyword>
<dbReference type="EMBL" id="BHYK01000017">
    <property type="protein sequence ID" value="GCD11410.1"/>
    <property type="molecule type" value="Genomic_DNA"/>
</dbReference>
<dbReference type="AlphaFoldDB" id="A0A401UPF5"/>
<gene>
    <name evidence="2" type="ORF">Ctaglu_30330</name>
</gene>
<accession>A0A401UPF5</accession>
<evidence type="ECO:0000256" key="1">
    <source>
        <dbReference type="SAM" id="Coils"/>
    </source>
</evidence>
<name>A0A401UPF5_9CLOT</name>
<proteinExistence type="predicted"/>
<protein>
    <submittedName>
        <fullName evidence="2">Uncharacterized protein</fullName>
    </submittedName>
</protein>
<evidence type="ECO:0000313" key="3">
    <source>
        <dbReference type="Proteomes" id="UP000287872"/>
    </source>
</evidence>